<keyword evidence="6 11" id="KW-1133">Transmembrane helix</keyword>
<keyword evidence="4 11" id="KW-0812">Transmembrane</keyword>
<feature type="region of interest" description="Disordered" evidence="10">
    <location>
        <begin position="217"/>
        <end position="238"/>
    </location>
</feature>
<evidence type="ECO:0000256" key="2">
    <source>
        <dbReference type="ARBA" id="ARBA00007474"/>
    </source>
</evidence>
<feature type="region of interest" description="Disordered" evidence="10">
    <location>
        <begin position="390"/>
        <end position="460"/>
    </location>
</feature>
<reference evidence="12" key="2">
    <citation type="submission" date="2025-08" db="UniProtKB">
        <authorList>
            <consortium name="Ensembl"/>
        </authorList>
    </citation>
    <scope>IDENTIFICATION</scope>
</reference>
<feature type="region of interest" description="Disordered" evidence="10">
    <location>
        <begin position="77"/>
        <end position="96"/>
    </location>
</feature>
<evidence type="ECO:0000256" key="1">
    <source>
        <dbReference type="ARBA" id="ARBA00004606"/>
    </source>
</evidence>
<accession>A0A8C4TG54</accession>
<keyword evidence="5" id="KW-0735">Signal-anchor</keyword>
<evidence type="ECO:0000256" key="11">
    <source>
        <dbReference type="SAM" id="Phobius"/>
    </source>
</evidence>
<comment type="subcellular location">
    <subcellularLocation>
        <location evidence="1">Membrane</location>
        <topology evidence="1">Single-pass type II membrane protein</topology>
    </subcellularLocation>
</comment>
<evidence type="ECO:0000256" key="5">
    <source>
        <dbReference type="ARBA" id="ARBA00022968"/>
    </source>
</evidence>
<dbReference type="Proteomes" id="UP000694620">
    <property type="component" value="Chromosome 17"/>
</dbReference>
<evidence type="ECO:0000256" key="10">
    <source>
        <dbReference type="SAM" id="MobiDB-lite"/>
    </source>
</evidence>
<sequence>MMGFSANRRGGRLPNILLVALLVVMAIVLFNYWTVSGRQARLQDELAEAQAQVQRGETARGRLEKRNSELMSQVEVHRKELEQRDNDKTNLGDQLRAQEDQARQCLEKKTKVQNELSDQQSKVQHLQEQVSELQQELIKQEEQLHEYKKNSTFLVKKLEYESLHCVQQITELKTQHEEVLKKLTMELSEQKLRIKDEVASNPNMPKPTVAAKVKKEPVPNKNENKDVAKAGEDAGMPGIEDNEVSKSEIGAFALKKPSVTLIKKDTNAMPSIVEKEHVAAQNVISSVLQNKQPVNPVEPNRIHPELNNADHLNLQVPKPGEDKMLMLEKEKNGLKADELGEKPKTQKEIDLEIKVNADNLKAKEPVLQPPVNLAQVLPNNVQPQNLKEVQPVETRQHKQSRFFDENESPVDPQHGSKLADYNGDDGNVGEYEADKQAELAYNEEEDGDGGEEDVQGELGPCFHTTKSPTFHHYVNILYSTFSSSSLLH</sequence>
<dbReference type="InterPro" id="IPR026139">
    <property type="entry name" value="GOLM1/CASC4"/>
</dbReference>
<protein>
    <recommendedName>
        <fullName evidence="3">Protein GOLM2</fullName>
    </recommendedName>
    <alternativeName>
        <fullName evidence="9">Golgi membrane protein 2</fullName>
    </alternativeName>
</protein>
<dbReference type="GeneTree" id="ENSGT00530000063675"/>
<gene>
    <name evidence="12" type="primary">GOLM2</name>
</gene>
<evidence type="ECO:0000256" key="6">
    <source>
        <dbReference type="ARBA" id="ARBA00022989"/>
    </source>
</evidence>
<dbReference type="AlphaFoldDB" id="A0A8C4TG54"/>
<evidence type="ECO:0000313" key="12">
    <source>
        <dbReference type="Ensembl" id="ENSECRP00000031129.1"/>
    </source>
</evidence>
<dbReference type="Ensembl" id="ENSECRT00000031788.1">
    <property type="protein sequence ID" value="ENSECRP00000031129.1"/>
    <property type="gene ID" value="ENSECRG00000021083.1"/>
</dbReference>
<reference evidence="12" key="3">
    <citation type="submission" date="2025-09" db="UniProtKB">
        <authorList>
            <consortium name="Ensembl"/>
        </authorList>
    </citation>
    <scope>IDENTIFICATION</scope>
</reference>
<evidence type="ECO:0000256" key="8">
    <source>
        <dbReference type="ARBA" id="ARBA00023136"/>
    </source>
</evidence>
<feature type="transmembrane region" description="Helical" evidence="11">
    <location>
        <begin position="12"/>
        <end position="33"/>
    </location>
</feature>
<keyword evidence="13" id="KW-1185">Reference proteome</keyword>
<dbReference type="PRINTS" id="PR02084">
    <property type="entry name" value="GOLM1CASC4"/>
</dbReference>
<name>A0A8C4TG54_ERPCA</name>
<dbReference type="PANTHER" id="PTHR15896">
    <property type="entry name" value="GOLGI PHOSPHOPROTEIN 2/GP73-RELATED"/>
    <property type="match status" value="1"/>
</dbReference>
<feature type="compositionally biased region" description="Acidic residues" evidence="10">
    <location>
        <begin position="441"/>
        <end position="455"/>
    </location>
</feature>
<evidence type="ECO:0000256" key="3">
    <source>
        <dbReference type="ARBA" id="ARBA00016211"/>
    </source>
</evidence>
<keyword evidence="7" id="KW-0175">Coiled coil</keyword>
<feature type="compositionally biased region" description="Basic and acidic residues" evidence="10">
    <location>
        <begin position="217"/>
        <end position="232"/>
    </location>
</feature>
<reference evidence="12" key="1">
    <citation type="submission" date="2021-06" db="EMBL/GenBank/DDBJ databases">
        <authorList>
            <consortium name="Wellcome Sanger Institute Data Sharing"/>
        </authorList>
    </citation>
    <scope>NUCLEOTIDE SEQUENCE [LARGE SCALE GENOMIC DNA]</scope>
</reference>
<dbReference type="PANTHER" id="PTHR15896:SF7">
    <property type="entry name" value="PROTEIN GOLM2"/>
    <property type="match status" value="1"/>
</dbReference>
<proteinExistence type="inferred from homology"/>
<comment type="similarity">
    <text evidence="2">Belongs to the GOLM family.</text>
</comment>
<keyword evidence="8 11" id="KW-0472">Membrane</keyword>
<organism evidence="12 13">
    <name type="scientific">Erpetoichthys calabaricus</name>
    <name type="common">Rope fish</name>
    <name type="synonym">Calamoichthys calabaricus</name>
    <dbReference type="NCBI Taxonomy" id="27687"/>
    <lineage>
        <taxon>Eukaryota</taxon>
        <taxon>Metazoa</taxon>
        <taxon>Chordata</taxon>
        <taxon>Craniata</taxon>
        <taxon>Vertebrata</taxon>
        <taxon>Euteleostomi</taxon>
        <taxon>Actinopterygii</taxon>
        <taxon>Polypteriformes</taxon>
        <taxon>Polypteridae</taxon>
        <taxon>Erpetoichthys</taxon>
    </lineage>
</organism>
<evidence type="ECO:0000256" key="9">
    <source>
        <dbReference type="ARBA" id="ARBA00030486"/>
    </source>
</evidence>
<evidence type="ECO:0000256" key="7">
    <source>
        <dbReference type="ARBA" id="ARBA00023054"/>
    </source>
</evidence>
<evidence type="ECO:0000256" key="4">
    <source>
        <dbReference type="ARBA" id="ARBA00022692"/>
    </source>
</evidence>
<dbReference type="GO" id="GO:0016020">
    <property type="term" value="C:membrane"/>
    <property type="evidence" value="ECO:0007669"/>
    <property type="project" value="UniProtKB-SubCell"/>
</dbReference>
<evidence type="ECO:0000313" key="13">
    <source>
        <dbReference type="Proteomes" id="UP000694620"/>
    </source>
</evidence>